<accession>A0ABP7IZS3</accession>
<keyword evidence="6 14" id="KW-0686">Riboflavin biosynthesis</keyword>
<gene>
    <name evidence="16" type="primary">ribD</name>
    <name evidence="16" type="ORF">GCM10022242_35570</name>
</gene>
<dbReference type="InterPro" id="IPR002734">
    <property type="entry name" value="RibDG_C"/>
</dbReference>
<proteinExistence type="inferred from homology"/>
<dbReference type="PIRSF" id="PIRSF006769">
    <property type="entry name" value="RibD"/>
    <property type="match status" value="1"/>
</dbReference>
<keyword evidence="10 14" id="KW-0560">Oxidoreductase</keyword>
<keyword evidence="14" id="KW-0378">Hydrolase</keyword>
<dbReference type="InterPro" id="IPR016192">
    <property type="entry name" value="APOBEC/CMP_deaminase_Zn-bd"/>
</dbReference>
<dbReference type="PANTHER" id="PTHR38011:SF7">
    <property type="entry name" value="2,5-DIAMINO-6-RIBOSYLAMINO-4(3H)-PYRIMIDINONE 5'-PHOSPHATE REDUCTASE"/>
    <property type="match status" value="1"/>
</dbReference>
<comment type="catalytic activity">
    <reaction evidence="12 14">
        <text>5-amino-6-(5-phospho-D-ribitylamino)uracil + NADP(+) = 5-amino-6-(5-phospho-D-ribosylamino)uracil + NADPH + H(+)</text>
        <dbReference type="Rhea" id="RHEA:17845"/>
        <dbReference type="ChEBI" id="CHEBI:15378"/>
        <dbReference type="ChEBI" id="CHEBI:57783"/>
        <dbReference type="ChEBI" id="CHEBI:58349"/>
        <dbReference type="ChEBI" id="CHEBI:58421"/>
        <dbReference type="ChEBI" id="CHEBI:58453"/>
        <dbReference type="EC" id="1.1.1.193"/>
    </reaction>
</comment>
<dbReference type="InterPro" id="IPR050765">
    <property type="entry name" value="Riboflavin_Biosynth_HTPR"/>
</dbReference>
<evidence type="ECO:0000256" key="13">
    <source>
        <dbReference type="ARBA" id="ARBA00049886"/>
    </source>
</evidence>
<dbReference type="Gene3D" id="3.40.430.10">
    <property type="entry name" value="Dihydrofolate Reductase, subunit A"/>
    <property type="match status" value="1"/>
</dbReference>
<evidence type="ECO:0000256" key="10">
    <source>
        <dbReference type="ARBA" id="ARBA00023002"/>
    </source>
</evidence>
<evidence type="ECO:0000256" key="3">
    <source>
        <dbReference type="ARBA" id="ARBA00004910"/>
    </source>
</evidence>
<dbReference type="NCBIfam" id="TIGR00326">
    <property type="entry name" value="eubact_ribD"/>
    <property type="match status" value="1"/>
</dbReference>
<comment type="caution">
    <text evidence="16">The sequence shown here is derived from an EMBL/GenBank/DDBJ whole genome shotgun (WGS) entry which is preliminary data.</text>
</comment>
<dbReference type="Proteomes" id="UP001501821">
    <property type="component" value="Unassembled WGS sequence"/>
</dbReference>
<dbReference type="PROSITE" id="PS00903">
    <property type="entry name" value="CYT_DCMP_DEAMINASES_1"/>
    <property type="match status" value="1"/>
</dbReference>
<evidence type="ECO:0000256" key="9">
    <source>
        <dbReference type="ARBA" id="ARBA00022857"/>
    </source>
</evidence>
<name>A0ABP7IZS3_9ACTN</name>
<feature type="domain" description="CMP/dCMP-type deaminase" evidence="15">
    <location>
        <begin position="6"/>
        <end position="128"/>
    </location>
</feature>
<evidence type="ECO:0000256" key="1">
    <source>
        <dbReference type="ARBA" id="ARBA00002151"/>
    </source>
</evidence>
<dbReference type="Gene3D" id="3.40.140.10">
    <property type="entry name" value="Cytidine Deaminase, domain 2"/>
    <property type="match status" value="1"/>
</dbReference>
<evidence type="ECO:0000256" key="14">
    <source>
        <dbReference type="PIRNR" id="PIRNR006769"/>
    </source>
</evidence>
<dbReference type="PANTHER" id="PTHR38011">
    <property type="entry name" value="DIHYDROFOLATE REDUCTASE FAMILY PROTEIN (AFU_ORTHOLOGUE AFUA_8G06820)"/>
    <property type="match status" value="1"/>
</dbReference>
<dbReference type="InterPro" id="IPR024072">
    <property type="entry name" value="DHFR-like_dom_sf"/>
</dbReference>
<keyword evidence="11" id="KW-0511">Multifunctional enzyme</keyword>
<dbReference type="Pfam" id="PF01872">
    <property type="entry name" value="RibD_C"/>
    <property type="match status" value="1"/>
</dbReference>
<dbReference type="InterPro" id="IPR002125">
    <property type="entry name" value="CMP_dCMP_dom"/>
</dbReference>
<comment type="catalytic activity">
    <reaction evidence="13 14">
        <text>2,5-diamino-6-hydroxy-4-(5-phosphoribosylamino)-pyrimidine + H2O + H(+) = 5-amino-6-(5-phospho-D-ribosylamino)uracil + NH4(+)</text>
        <dbReference type="Rhea" id="RHEA:21868"/>
        <dbReference type="ChEBI" id="CHEBI:15377"/>
        <dbReference type="ChEBI" id="CHEBI:15378"/>
        <dbReference type="ChEBI" id="CHEBI:28938"/>
        <dbReference type="ChEBI" id="CHEBI:58453"/>
        <dbReference type="ChEBI" id="CHEBI:58614"/>
        <dbReference type="EC" id="3.5.4.26"/>
    </reaction>
</comment>
<dbReference type="InterPro" id="IPR016193">
    <property type="entry name" value="Cytidine_deaminase-like"/>
</dbReference>
<organism evidence="16 17">
    <name type="scientific">Nocardioides panacisoli</name>
    <dbReference type="NCBI Taxonomy" id="627624"/>
    <lineage>
        <taxon>Bacteria</taxon>
        <taxon>Bacillati</taxon>
        <taxon>Actinomycetota</taxon>
        <taxon>Actinomycetes</taxon>
        <taxon>Propionibacteriales</taxon>
        <taxon>Nocardioidaceae</taxon>
        <taxon>Nocardioides</taxon>
    </lineage>
</organism>
<dbReference type="EC" id="3.5.4.26" evidence="14"/>
<keyword evidence="17" id="KW-1185">Reference proteome</keyword>
<comment type="function">
    <text evidence="1 14">Converts 2,5-diamino-6-(ribosylamino)-4(3h)-pyrimidinone 5'-phosphate into 5-amino-6-(ribosylamino)-2,4(1h,3h)-pyrimidinedione 5'-phosphate.</text>
</comment>
<dbReference type="EMBL" id="BAABAH010000016">
    <property type="protein sequence ID" value="GAA3831102.1"/>
    <property type="molecule type" value="Genomic_DNA"/>
</dbReference>
<evidence type="ECO:0000256" key="2">
    <source>
        <dbReference type="ARBA" id="ARBA00004882"/>
    </source>
</evidence>
<reference evidence="17" key="1">
    <citation type="journal article" date="2019" name="Int. J. Syst. Evol. Microbiol.">
        <title>The Global Catalogue of Microorganisms (GCM) 10K type strain sequencing project: providing services to taxonomists for standard genome sequencing and annotation.</title>
        <authorList>
            <consortium name="The Broad Institute Genomics Platform"/>
            <consortium name="The Broad Institute Genome Sequencing Center for Infectious Disease"/>
            <person name="Wu L."/>
            <person name="Ma J."/>
        </authorList>
    </citation>
    <scope>NUCLEOTIDE SEQUENCE [LARGE SCALE GENOMIC DNA]</scope>
    <source>
        <strain evidence="17">JCM 16953</strain>
    </source>
</reference>
<evidence type="ECO:0000256" key="4">
    <source>
        <dbReference type="ARBA" id="ARBA00005259"/>
    </source>
</evidence>
<comment type="similarity">
    <text evidence="4 14">In the N-terminal section; belongs to the cytidine and deoxycytidylate deaminase family.</text>
</comment>
<evidence type="ECO:0000256" key="11">
    <source>
        <dbReference type="ARBA" id="ARBA00023268"/>
    </source>
</evidence>
<sequence length="352" mass="37519">MAEQFAVEYDAMRRALALAASPGVPVGPNPRVGCVLLSPDGEVVAEGYHHGAGTPHAEVEALGAAGDRARGTTAVVTLEPCNHTGRTGPCSRALIEAGVARVVIAQRDPNPIAQGGLEVLAEAGIEVDAGLLAEDAEALNRAWTFAHRNGRPFVTWKFATTLDGRSAARDGSSRWVTSPAARRDTHLLRAQCDTMLVGTNTVAVDDPQLTVRDADGVPLPDQPLRVVLGNRDLPDDRRVFDDVAETVQLRTHDPRKALETLYREHGRHHVFFEGGPTLAAAFLKAGVVDEVVAYVAPLLLGSGKSAVGSLGIRTITGARRLDLLDTLVLMPTGDDDGTDINLRLTLRPREED</sequence>
<dbReference type="EC" id="1.1.1.193" evidence="14"/>
<keyword evidence="7 14" id="KW-0479">Metal-binding</keyword>
<dbReference type="Pfam" id="PF00383">
    <property type="entry name" value="dCMP_cyt_deam_1"/>
    <property type="match status" value="1"/>
</dbReference>
<evidence type="ECO:0000256" key="12">
    <source>
        <dbReference type="ARBA" id="ARBA00049861"/>
    </source>
</evidence>
<evidence type="ECO:0000259" key="15">
    <source>
        <dbReference type="PROSITE" id="PS51747"/>
    </source>
</evidence>
<keyword evidence="8 14" id="KW-0862">Zinc</keyword>
<protein>
    <recommendedName>
        <fullName evidence="14">Riboflavin biosynthesis protein RibD</fullName>
    </recommendedName>
    <domain>
        <recommendedName>
            <fullName evidence="14">Diaminohydroxyphosphoribosylaminopyrimidine deaminase</fullName>
            <shortName evidence="14">DRAP deaminase</shortName>
            <ecNumber evidence="14">3.5.4.26</ecNumber>
        </recommendedName>
        <alternativeName>
            <fullName evidence="14">Riboflavin-specific deaminase</fullName>
        </alternativeName>
    </domain>
    <domain>
        <recommendedName>
            <fullName evidence="14">5-amino-6-(5-phosphoribosylamino)uracil reductase</fullName>
            <ecNumber evidence="14">1.1.1.193</ecNumber>
        </recommendedName>
        <alternativeName>
            <fullName evidence="14">HTP reductase</fullName>
        </alternativeName>
    </domain>
</protein>
<dbReference type="PROSITE" id="PS51747">
    <property type="entry name" value="CYT_DCMP_DEAMINASES_2"/>
    <property type="match status" value="1"/>
</dbReference>
<evidence type="ECO:0000256" key="8">
    <source>
        <dbReference type="ARBA" id="ARBA00022833"/>
    </source>
</evidence>
<comment type="cofactor">
    <cofactor evidence="14">
        <name>Zn(2+)</name>
        <dbReference type="ChEBI" id="CHEBI:29105"/>
    </cofactor>
    <text evidence="14">Binds 1 zinc ion.</text>
</comment>
<evidence type="ECO:0000313" key="17">
    <source>
        <dbReference type="Proteomes" id="UP001501821"/>
    </source>
</evidence>
<dbReference type="InterPro" id="IPR004794">
    <property type="entry name" value="Eubact_RibD"/>
</dbReference>
<keyword evidence="9 14" id="KW-0521">NADP</keyword>
<dbReference type="SUPFAM" id="SSF53597">
    <property type="entry name" value="Dihydrofolate reductase-like"/>
    <property type="match status" value="1"/>
</dbReference>
<dbReference type="CDD" id="cd01284">
    <property type="entry name" value="Riboflavin_deaminase-reductase"/>
    <property type="match status" value="1"/>
</dbReference>
<comment type="pathway">
    <text evidence="3 14">Cofactor biosynthesis; riboflavin biosynthesis; 5-amino-6-(D-ribitylamino)uracil from GTP: step 3/4.</text>
</comment>
<comment type="similarity">
    <text evidence="5 14">In the C-terminal section; belongs to the HTP reductase family.</text>
</comment>
<evidence type="ECO:0000256" key="7">
    <source>
        <dbReference type="ARBA" id="ARBA00022723"/>
    </source>
</evidence>
<dbReference type="SUPFAM" id="SSF53927">
    <property type="entry name" value="Cytidine deaminase-like"/>
    <property type="match status" value="1"/>
</dbReference>
<evidence type="ECO:0000313" key="16">
    <source>
        <dbReference type="EMBL" id="GAA3831102.1"/>
    </source>
</evidence>
<evidence type="ECO:0000256" key="5">
    <source>
        <dbReference type="ARBA" id="ARBA00007417"/>
    </source>
</evidence>
<comment type="pathway">
    <text evidence="2 14">Cofactor biosynthesis; riboflavin biosynthesis; 5-amino-6-(D-ribitylamino)uracil from GTP: step 2/4.</text>
</comment>
<evidence type="ECO:0000256" key="6">
    <source>
        <dbReference type="ARBA" id="ARBA00022619"/>
    </source>
</evidence>